<dbReference type="SUPFAM" id="SSF49265">
    <property type="entry name" value="Fibronectin type III"/>
    <property type="match status" value="1"/>
</dbReference>
<evidence type="ECO:0000313" key="2">
    <source>
        <dbReference type="Proteomes" id="UP001634747"/>
    </source>
</evidence>
<name>A0ABW9KEV9_9BACT</name>
<organism evidence="1 2">
    <name type="scientific">Terriglobus aquaticus</name>
    <dbReference type="NCBI Taxonomy" id="940139"/>
    <lineage>
        <taxon>Bacteria</taxon>
        <taxon>Pseudomonadati</taxon>
        <taxon>Acidobacteriota</taxon>
        <taxon>Terriglobia</taxon>
        <taxon>Terriglobales</taxon>
        <taxon>Acidobacteriaceae</taxon>
        <taxon>Terriglobus</taxon>
    </lineage>
</organism>
<keyword evidence="2" id="KW-1185">Reference proteome</keyword>
<evidence type="ECO:0008006" key="3">
    <source>
        <dbReference type="Google" id="ProtNLM"/>
    </source>
</evidence>
<comment type="caution">
    <text evidence="1">The sequence shown here is derived from an EMBL/GenBank/DDBJ whole genome shotgun (WGS) entry which is preliminary data.</text>
</comment>
<dbReference type="Gene3D" id="2.60.40.10">
    <property type="entry name" value="Immunoglobulins"/>
    <property type="match status" value="1"/>
</dbReference>
<gene>
    <name evidence="1" type="ORF">ACK2TP_00050</name>
</gene>
<dbReference type="InterPro" id="IPR013783">
    <property type="entry name" value="Ig-like_fold"/>
</dbReference>
<dbReference type="Proteomes" id="UP001634747">
    <property type="component" value="Unassembled WGS sequence"/>
</dbReference>
<protein>
    <recommendedName>
        <fullName evidence="3">Fibronectin type-III domain-containing protein</fullName>
    </recommendedName>
</protein>
<sequence>MAKGLSLLWLGGCASPGVPRPPSLHLPAPVRDLSAVREGGSVLLHFTAPDETTDHQPLSHKGTPMPLVAEVCRVQGAACAGFAQLRVAPGQAVDTADALPPPLTLGPGRAVLYRVRVSNPAGRDAGYSKPVAAVAGAAPAAVSGLTAATVSQGVQLTWMPEGQGKASVRVEAWSDTPASAPAFGVAPARSRADAMRLLQVPAGQADPGGAIDPAPAAGARVRYRVYRERSVTVDGQTLSLRGSAAEVRTTRSADVFPPGVPNGLLAVSFPSETGASRVSLSWEPNSEPDVVGYRVYRAIGAGAFVRASGAADVPGVTFEDTAANGLPAGSRVRYAVTAVDRSGNESARSAVTSVDVP</sequence>
<proteinExistence type="predicted"/>
<dbReference type="RefSeq" id="WP_263414284.1">
    <property type="nucleotide sequence ID" value="NZ_BAABBH010000001.1"/>
</dbReference>
<dbReference type="InterPro" id="IPR036116">
    <property type="entry name" value="FN3_sf"/>
</dbReference>
<reference evidence="1 2" key="1">
    <citation type="submission" date="2024-12" db="EMBL/GenBank/DDBJ databases">
        <authorList>
            <person name="Lee Y."/>
        </authorList>
    </citation>
    <scope>NUCLEOTIDE SEQUENCE [LARGE SCALE GENOMIC DNA]</scope>
    <source>
        <strain evidence="1 2">03SUJ4</strain>
    </source>
</reference>
<dbReference type="EMBL" id="JBJYXY010000001">
    <property type="protein sequence ID" value="MFN2974142.1"/>
    <property type="molecule type" value="Genomic_DNA"/>
</dbReference>
<accession>A0ABW9KEV9</accession>
<evidence type="ECO:0000313" key="1">
    <source>
        <dbReference type="EMBL" id="MFN2974142.1"/>
    </source>
</evidence>